<feature type="region of interest" description="Disordered" evidence="1">
    <location>
        <begin position="1"/>
        <end position="148"/>
    </location>
</feature>
<feature type="region of interest" description="Disordered" evidence="1">
    <location>
        <begin position="595"/>
        <end position="646"/>
    </location>
</feature>
<dbReference type="SUPFAM" id="SSF52047">
    <property type="entry name" value="RNI-like"/>
    <property type="match status" value="1"/>
</dbReference>
<dbReference type="RefSeq" id="XP_058309678.1">
    <property type="nucleotide sequence ID" value="XM_058450216.1"/>
</dbReference>
<evidence type="ECO:0000256" key="1">
    <source>
        <dbReference type="SAM" id="MobiDB-lite"/>
    </source>
</evidence>
<sequence length="700" mass="79670">MAPSRSAARSRPNRPVRQNRTTVQTYQEESTSEDDANHEADSEYGRARRPSLTLRPRDIPQSYREESTDADWGDIPDESDAEYDVAPANPPNQLIISPQAQAAPGPAPRGANAPRVQHTRRTAPSQPPKPKRRQKSKTGLARPLKKRQKVNTSDGIILGSGVIPPWQTLPYQVLFDIFLRASYPLLNEQQLTRTGSVKWLVNVALLCRAFHEPALAALYHTPPLLPTYKSHGLLKLLSMPPESCTMNYAAKIKELHVDVEQVLLYKSGPTLGYFDLSRLIEKTPQVQTLRLYHKDDDTVGIPPWNITFSKWVYSDPLFTAIDHAGLVLRSWDWNARFLPTSELLPFMLEKHLRPAFQSLKEVRLLHLGDGEPDDLIIQEAALATSLRALPEVERVDLIECTVVKDTFFQQLPTTIRSLTLSNCDRVYAKSFLEFMKSHGQHLRELCLSHNRHLNMAFSTELAQYCPNLRKFQMDISIHDTSSYHDTEPHFTELIKESEVPTWPKSLQEIELIQLRRLDHGTAESFFMSLIDAAPNLPYLRRLVVSAILEIGWRDRANFRERWISRLERTFLRRSQPPDPNLRSLRKRELKPALQHFDGVAEPARRDTAGSDHSTLSKRHSSRLAESKASEAHEKVASTQFTPSQFGEHDVQGMCDVVSIRIDNQRPSETQFNENDFLDDEPSGDSDWAGDDYETGGGHAW</sequence>
<evidence type="ECO:0000313" key="3">
    <source>
        <dbReference type="Proteomes" id="UP001150904"/>
    </source>
</evidence>
<evidence type="ECO:0000313" key="2">
    <source>
        <dbReference type="EMBL" id="KAJ5211508.1"/>
    </source>
</evidence>
<organism evidence="2 3">
    <name type="scientific">Penicillium cinerascens</name>
    <dbReference type="NCBI Taxonomy" id="70096"/>
    <lineage>
        <taxon>Eukaryota</taxon>
        <taxon>Fungi</taxon>
        <taxon>Dikarya</taxon>
        <taxon>Ascomycota</taxon>
        <taxon>Pezizomycotina</taxon>
        <taxon>Eurotiomycetes</taxon>
        <taxon>Eurotiomycetidae</taxon>
        <taxon>Eurotiales</taxon>
        <taxon>Aspergillaceae</taxon>
        <taxon>Penicillium</taxon>
    </lineage>
</organism>
<proteinExistence type="predicted"/>
<name>A0A9W9N2L0_9EURO</name>
<comment type="caution">
    <text evidence="2">The sequence shown here is derived from an EMBL/GenBank/DDBJ whole genome shotgun (WGS) entry which is preliminary data.</text>
</comment>
<reference evidence="2" key="2">
    <citation type="journal article" date="2023" name="IMA Fungus">
        <title>Comparative genomic study of the Penicillium genus elucidates a diverse pangenome and 15 lateral gene transfer events.</title>
        <authorList>
            <person name="Petersen C."/>
            <person name="Sorensen T."/>
            <person name="Nielsen M.R."/>
            <person name="Sondergaard T.E."/>
            <person name="Sorensen J.L."/>
            <person name="Fitzpatrick D.A."/>
            <person name="Frisvad J.C."/>
            <person name="Nielsen K.L."/>
        </authorList>
    </citation>
    <scope>NUCLEOTIDE SEQUENCE</scope>
    <source>
        <strain evidence="2">IBT 15544</strain>
    </source>
</reference>
<feature type="compositionally biased region" description="Basic and acidic residues" evidence="1">
    <location>
        <begin position="55"/>
        <end position="67"/>
    </location>
</feature>
<dbReference type="Proteomes" id="UP001150904">
    <property type="component" value="Unassembled WGS sequence"/>
</dbReference>
<dbReference type="Gene3D" id="3.80.10.10">
    <property type="entry name" value="Ribonuclease Inhibitor"/>
    <property type="match status" value="1"/>
</dbReference>
<feature type="compositionally biased region" description="Acidic residues" evidence="1">
    <location>
        <begin position="68"/>
        <end position="83"/>
    </location>
</feature>
<protein>
    <recommendedName>
        <fullName evidence="4">F-box domain-containing protein</fullName>
    </recommendedName>
</protein>
<feature type="compositionally biased region" description="Low complexity" evidence="1">
    <location>
        <begin position="1"/>
        <end position="16"/>
    </location>
</feature>
<feature type="compositionally biased region" description="Low complexity" evidence="1">
    <location>
        <begin position="98"/>
        <end position="115"/>
    </location>
</feature>
<dbReference type="InterPro" id="IPR032675">
    <property type="entry name" value="LRR_dom_sf"/>
</dbReference>
<keyword evidence="3" id="KW-1185">Reference proteome</keyword>
<accession>A0A9W9N2L0</accession>
<reference evidence="2" key="1">
    <citation type="submission" date="2022-12" db="EMBL/GenBank/DDBJ databases">
        <authorList>
            <person name="Petersen C."/>
        </authorList>
    </citation>
    <scope>NUCLEOTIDE SEQUENCE</scope>
    <source>
        <strain evidence="2">IBT 15544</strain>
    </source>
</reference>
<feature type="compositionally biased region" description="Polar residues" evidence="1">
    <location>
        <begin position="18"/>
        <end position="29"/>
    </location>
</feature>
<feature type="compositionally biased region" description="Basic and acidic residues" evidence="1">
    <location>
        <begin position="622"/>
        <end position="635"/>
    </location>
</feature>
<dbReference type="AlphaFoldDB" id="A0A9W9N2L0"/>
<feature type="compositionally biased region" description="Basic and acidic residues" evidence="1">
    <location>
        <begin position="35"/>
        <end position="46"/>
    </location>
</feature>
<dbReference type="GeneID" id="83177517"/>
<feature type="region of interest" description="Disordered" evidence="1">
    <location>
        <begin position="665"/>
        <end position="700"/>
    </location>
</feature>
<evidence type="ECO:0008006" key="4">
    <source>
        <dbReference type="Google" id="ProtNLM"/>
    </source>
</evidence>
<dbReference type="OrthoDB" id="5395390at2759"/>
<gene>
    <name evidence="2" type="ORF">N7498_003154</name>
</gene>
<dbReference type="EMBL" id="JAPQKR010000008">
    <property type="protein sequence ID" value="KAJ5211508.1"/>
    <property type="molecule type" value="Genomic_DNA"/>
</dbReference>
<feature type="compositionally biased region" description="Acidic residues" evidence="1">
    <location>
        <begin position="675"/>
        <end position="693"/>
    </location>
</feature>